<dbReference type="RefSeq" id="WP_095076947.1">
    <property type="nucleotide sequence ID" value="NZ_JAINRK010000028.1"/>
</dbReference>
<gene>
    <name evidence="1" type="ORF">A3P64_08890</name>
</gene>
<dbReference type="Proteomes" id="UP000216448">
    <property type="component" value="Unassembled WGS sequence"/>
</dbReference>
<sequence length="315" mass="37177">MQPPHYLTPSEQKNLLQQRGILFSNNEAKDIQKIKEIGFYKIKEFAVIYLSKSMDSMPKYNNAYFGDILTRYYQDKNLRMHIFHASESIEVFLNNQISDLLGKKYGAFGYLEFKNWMDRKRFNKFEVEEKQYYFKKMLLRKTRISSLADMKDRNNLDREGFPTIWLMTDCLTFGDSVHIVENMSLKNKRQIASAFKCTPTELMSWLKCLNFIRNICAHNNDMIDISIITKPQPPKNYRKFLFSSYHQFTNKIAIAILIIKQVMEVINPKYSFYDIHHAFKRISNNDDKLAQALGFKSCKAIDSLISEKNSDDIHL</sequence>
<accession>A0AAX0PSV1</accession>
<dbReference type="InterPro" id="IPR011664">
    <property type="entry name" value="Abi_system_AbiD/AbiF-like"/>
</dbReference>
<reference evidence="1 2" key="1">
    <citation type="submission" date="2017-05" db="EMBL/GenBank/DDBJ databases">
        <title>Lactobacillus johnsonii from commercial turkeys.</title>
        <authorList>
            <person name="Johnson T.J."/>
            <person name="Youmans B."/>
        </authorList>
    </citation>
    <scope>NUCLEOTIDE SEQUENCE [LARGE SCALE GENOMIC DNA]</scope>
    <source>
        <strain evidence="1 2">UMNLJ54</strain>
    </source>
</reference>
<protein>
    <recommendedName>
        <fullName evidence="3">CAAX protease</fullName>
    </recommendedName>
</protein>
<name>A0AAX0PSV1_LACJH</name>
<evidence type="ECO:0000313" key="1">
    <source>
        <dbReference type="EMBL" id="PAB52009.1"/>
    </source>
</evidence>
<evidence type="ECO:0000313" key="2">
    <source>
        <dbReference type="Proteomes" id="UP000216448"/>
    </source>
</evidence>
<dbReference type="PIRSF" id="PIRSF034934">
    <property type="entry name" value="AbiF_AbiD"/>
    <property type="match status" value="1"/>
</dbReference>
<proteinExistence type="predicted"/>
<dbReference type="Pfam" id="PF07751">
    <property type="entry name" value="Abi_2"/>
    <property type="match status" value="1"/>
</dbReference>
<dbReference type="EMBL" id="NIBB01000076">
    <property type="protein sequence ID" value="PAB52009.1"/>
    <property type="molecule type" value="Genomic_DNA"/>
</dbReference>
<comment type="caution">
    <text evidence="1">The sequence shown here is derived from an EMBL/GenBank/DDBJ whole genome shotgun (WGS) entry which is preliminary data.</text>
</comment>
<evidence type="ECO:0008006" key="3">
    <source>
        <dbReference type="Google" id="ProtNLM"/>
    </source>
</evidence>
<organism evidence="1 2">
    <name type="scientific">Lactobacillus johnsonii</name>
    <dbReference type="NCBI Taxonomy" id="33959"/>
    <lineage>
        <taxon>Bacteria</taxon>
        <taxon>Bacillati</taxon>
        <taxon>Bacillota</taxon>
        <taxon>Bacilli</taxon>
        <taxon>Lactobacillales</taxon>
        <taxon>Lactobacillaceae</taxon>
        <taxon>Lactobacillus</taxon>
    </lineage>
</organism>
<dbReference type="AlphaFoldDB" id="A0AAX0PSV1"/>
<dbReference type="InterPro" id="IPR017034">
    <property type="entry name" value="Abi_system_AbiD/AbiF"/>
</dbReference>